<dbReference type="EMBL" id="CP133613">
    <property type="protein sequence ID" value="WMV14700.1"/>
    <property type="molecule type" value="Genomic_DNA"/>
</dbReference>
<name>A0AAF0Q4J2_SOLVR</name>
<feature type="compositionally biased region" description="Basic and acidic residues" evidence="1">
    <location>
        <begin position="141"/>
        <end position="180"/>
    </location>
</feature>
<dbReference type="AlphaFoldDB" id="A0AAF0Q4J2"/>
<gene>
    <name evidence="2" type="ORF">MTR67_008085</name>
</gene>
<organism evidence="2 3">
    <name type="scientific">Solanum verrucosum</name>
    <dbReference type="NCBI Taxonomy" id="315347"/>
    <lineage>
        <taxon>Eukaryota</taxon>
        <taxon>Viridiplantae</taxon>
        <taxon>Streptophyta</taxon>
        <taxon>Embryophyta</taxon>
        <taxon>Tracheophyta</taxon>
        <taxon>Spermatophyta</taxon>
        <taxon>Magnoliopsida</taxon>
        <taxon>eudicotyledons</taxon>
        <taxon>Gunneridae</taxon>
        <taxon>Pentapetalae</taxon>
        <taxon>asterids</taxon>
        <taxon>lamiids</taxon>
        <taxon>Solanales</taxon>
        <taxon>Solanaceae</taxon>
        <taxon>Solanoideae</taxon>
        <taxon>Solaneae</taxon>
        <taxon>Solanum</taxon>
    </lineage>
</organism>
<evidence type="ECO:0000313" key="3">
    <source>
        <dbReference type="Proteomes" id="UP001234989"/>
    </source>
</evidence>
<keyword evidence="3" id="KW-1185">Reference proteome</keyword>
<feature type="compositionally biased region" description="Basic residues" evidence="1">
    <location>
        <begin position="129"/>
        <end position="140"/>
    </location>
</feature>
<feature type="region of interest" description="Disordered" evidence="1">
    <location>
        <begin position="106"/>
        <end position="194"/>
    </location>
</feature>
<protein>
    <submittedName>
        <fullName evidence="2">Uncharacterized protein</fullName>
    </submittedName>
</protein>
<evidence type="ECO:0000313" key="2">
    <source>
        <dbReference type="EMBL" id="WMV14700.1"/>
    </source>
</evidence>
<proteinExistence type="predicted"/>
<sequence>MSILINTRCGKSFNCELLAYQCIQVYPKSSQFDPSSLLSNIVKAVLGIASRGAPLSSTPSSPENQEANPGIKVEFHTLLHYAILFLLHQPSEKKAQVHRQNLFPCLSSTDTRNDADGRHNGGNHGRGGSYRHGRDYHRKRLREDDHHRPDYPKRTYDRESRRNSDHESRPEKNPRFRESGDSDEEDDDDRKRRT</sequence>
<evidence type="ECO:0000256" key="1">
    <source>
        <dbReference type="SAM" id="MobiDB-lite"/>
    </source>
</evidence>
<reference evidence="2" key="1">
    <citation type="submission" date="2023-08" db="EMBL/GenBank/DDBJ databases">
        <title>A de novo genome assembly of Solanum verrucosum Schlechtendal, a Mexican diploid species geographically isolated from the other diploid A-genome species in potato relatives.</title>
        <authorList>
            <person name="Hosaka K."/>
        </authorList>
    </citation>
    <scope>NUCLEOTIDE SEQUENCE</scope>
    <source>
        <tissue evidence="2">Young leaves</tissue>
    </source>
</reference>
<accession>A0AAF0Q4J2</accession>
<dbReference type="Proteomes" id="UP001234989">
    <property type="component" value="Chromosome 2"/>
</dbReference>